<dbReference type="Gene3D" id="1.10.10.10">
    <property type="entry name" value="Winged helix-like DNA-binding domain superfamily/Winged helix DNA-binding domain"/>
    <property type="match status" value="1"/>
</dbReference>
<dbReference type="Pfam" id="PF00196">
    <property type="entry name" value="GerE"/>
    <property type="match status" value="1"/>
</dbReference>
<dbReference type="PATRIC" id="fig|1036673.3.peg.4129"/>
<dbReference type="InterPro" id="IPR029016">
    <property type="entry name" value="GAF-like_dom_sf"/>
</dbReference>
<accession>F8F995</accession>
<organism evidence="4 5">
    <name type="scientific">Paenibacillus mucilaginosus (strain KNP414)</name>
    <dbReference type="NCBI Taxonomy" id="1036673"/>
    <lineage>
        <taxon>Bacteria</taxon>
        <taxon>Bacillati</taxon>
        <taxon>Bacillota</taxon>
        <taxon>Bacilli</taxon>
        <taxon>Bacillales</taxon>
        <taxon>Paenibacillaceae</taxon>
        <taxon>Paenibacillus</taxon>
    </lineage>
</organism>
<proteinExistence type="predicted"/>
<dbReference type="Gene3D" id="3.30.450.40">
    <property type="match status" value="1"/>
</dbReference>
<dbReference type="SUPFAM" id="SSF46894">
    <property type="entry name" value="C-terminal effector domain of the bipartite response regulators"/>
    <property type="match status" value="1"/>
</dbReference>
<reference evidence="5" key="1">
    <citation type="submission" date="2011-06" db="EMBL/GenBank/DDBJ databases">
        <title>Complete genome sequence of Paenibacillus mucilaginosus KNP414.</title>
        <authorList>
            <person name="Wang J."/>
            <person name="Hu S."/>
            <person name="Hu X."/>
            <person name="Zhang B."/>
            <person name="Dong D."/>
            <person name="Zhang S."/>
            <person name="Zhao K."/>
            <person name="Wu D."/>
        </authorList>
    </citation>
    <scope>NUCLEOTIDE SEQUENCE [LARGE SCALE GENOMIC DNA]</scope>
    <source>
        <strain evidence="5">KNP414</strain>
    </source>
</reference>
<evidence type="ECO:0000313" key="4">
    <source>
        <dbReference type="EMBL" id="AEI43023.1"/>
    </source>
</evidence>
<keyword evidence="2" id="KW-0804">Transcription</keyword>
<name>F8F995_PAEMK</name>
<dbReference type="KEGG" id="pms:KNP414_04493"/>
<reference evidence="4 5" key="2">
    <citation type="journal article" date="2013" name="Genome Announc.">
        <title>Genome Sequence of Growth-Improving Paenibacillus mucilaginosus Strain KNP414.</title>
        <authorList>
            <person name="Lu J.J."/>
            <person name="Wang J.F."/>
            <person name="Hu X.F."/>
        </authorList>
    </citation>
    <scope>NUCLEOTIDE SEQUENCE [LARGE SCALE GENOMIC DNA]</scope>
    <source>
        <strain evidence="4 5">KNP414</strain>
    </source>
</reference>
<dbReference type="SMART" id="SM00421">
    <property type="entry name" value="HTH_LUXR"/>
    <property type="match status" value="1"/>
</dbReference>
<dbReference type="GO" id="GO:0003677">
    <property type="term" value="F:DNA binding"/>
    <property type="evidence" value="ECO:0007669"/>
    <property type="project" value="InterPro"/>
</dbReference>
<dbReference type="InterPro" id="IPR036388">
    <property type="entry name" value="WH-like_DNA-bd_sf"/>
</dbReference>
<keyword evidence="1" id="KW-0805">Transcription regulation</keyword>
<gene>
    <name evidence="4" type="primary">luxR</name>
    <name evidence="4" type="ordered locus">KNP414_04493</name>
</gene>
<dbReference type="HOGENOM" id="CLU_088266_0_0_9"/>
<protein>
    <submittedName>
        <fullName evidence="4">LuxR</fullName>
    </submittedName>
</protein>
<dbReference type="AlphaFoldDB" id="F8F995"/>
<evidence type="ECO:0000259" key="3">
    <source>
        <dbReference type="SMART" id="SM00421"/>
    </source>
</evidence>
<dbReference type="EMBL" id="CP002869">
    <property type="protein sequence ID" value="AEI43023.1"/>
    <property type="molecule type" value="Genomic_DNA"/>
</dbReference>
<sequence length="276" mass="31235">MFILFEPEAEPATRTWSYLSDIPPELVAEWKRRVALAQITESTLRVRLRLTGSELQYRRSKHSRMIEEMKKELSGPGSFLSRLHLYVLLDAEGYLLQMVGSNPVVNKLAGHRVPGVSMALESAGLNALSMCMQLKCTTVMMGHENTCRIFGNFTAICSPVLVKGELLGYSGLAIQNQDDIEMAVALLQKVTANIQERLAQDSASPLTREEIYAKLDEYGLTPREKEVAYRWMHHETTVQISCELYITEGTVRNMIKTVYRKTGVNEKGRFITKFLL</sequence>
<dbReference type="GO" id="GO:0045892">
    <property type="term" value="P:negative regulation of DNA-templated transcription"/>
    <property type="evidence" value="ECO:0007669"/>
    <property type="project" value="UniProtKB-ARBA"/>
</dbReference>
<evidence type="ECO:0000256" key="1">
    <source>
        <dbReference type="ARBA" id="ARBA00023015"/>
    </source>
</evidence>
<evidence type="ECO:0000313" key="5">
    <source>
        <dbReference type="Proteomes" id="UP000006620"/>
    </source>
</evidence>
<dbReference type="Proteomes" id="UP000006620">
    <property type="component" value="Chromosome"/>
</dbReference>
<dbReference type="InterPro" id="IPR016032">
    <property type="entry name" value="Sig_transdc_resp-reg_C-effctor"/>
</dbReference>
<evidence type="ECO:0000256" key="2">
    <source>
        <dbReference type="ARBA" id="ARBA00023163"/>
    </source>
</evidence>
<dbReference type="InterPro" id="IPR000792">
    <property type="entry name" value="Tscrpt_reg_LuxR_C"/>
</dbReference>
<feature type="domain" description="HTH luxR-type" evidence="3">
    <location>
        <begin position="217"/>
        <end position="274"/>
    </location>
</feature>
<dbReference type="RefSeq" id="WP_013918177.1">
    <property type="nucleotide sequence ID" value="NC_015690.1"/>
</dbReference>